<comment type="caution">
    <text evidence="1">The sequence shown here is derived from an EMBL/GenBank/DDBJ whole genome shotgun (WGS) entry which is preliminary data.</text>
</comment>
<evidence type="ECO:0008006" key="4">
    <source>
        <dbReference type="Google" id="ProtNLM"/>
    </source>
</evidence>
<sequence>MRSDYRVLNKSFISDDIVLYGYIGRSCSPYAQMMRMNLFKTIENGATWVFTGVYGPFTKVEREGMWEEFGAIRGLWDDPWCLGGDFNIILFQQERSSQRRISSAIRRFAETVDDLELVDLPL</sequence>
<dbReference type="EMBL" id="QGNW01000011">
    <property type="protein sequence ID" value="RVX18308.1"/>
    <property type="molecule type" value="Genomic_DNA"/>
</dbReference>
<dbReference type="Proteomes" id="UP000288805">
    <property type="component" value="Unassembled WGS sequence"/>
</dbReference>
<reference evidence="1 3" key="1">
    <citation type="journal article" date="2018" name="PLoS Genet.">
        <title>Population sequencing reveals clonal diversity and ancestral inbreeding in the grapevine cultivar Chardonnay.</title>
        <authorList>
            <person name="Roach M.J."/>
            <person name="Johnson D.L."/>
            <person name="Bohlmann J."/>
            <person name="van Vuuren H.J."/>
            <person name="Jones S.J."/>
            <person name="Pretorius I.S."/>
            <person name="Schmidt S.A."/>
            <person name="Borneman A.R."/>
        </authorList>
    </citation>
    <scope>NUCLEOTIDE SEQUENCE [LARGE SCALE GENOMIC DNA]</scope>
    <source>
        <strain evidence="3">cv. Chardonnay</strain>
        <strain evidence="1">I10V1</strain>
        <tissue evidence="1">Leaf</tissue>
    </source>
</reference>
<dbReference type="Gene3D" id="3.60.10.10">
    <property type="entry name" value="Endonuclease/exonuclease/phosphatase"/>
    <property type="match status" value="1"/>
</dbReference>
<dbReference type="AlphaFoldDB" id="A0A438EYJ3"/>
<dbReference type="SUPFAM" id="SSF56219">
    <property type="entry name" value="DNase I-like"/>
    <property type="match status" value="1"/>
</dbReference>
<gene>
    <name evidence="2" type="ORF">CK203_006712</name>
    <name evidence="1" type="ORF">CK203_076620</name>
</gene>
<protein>
    <recommendedName>
        <fullName evidence="4">Endonuclease/exonuclease/phosphatase domain-containing protein</fullName>
    </recommendedName>
</protein>
<evidence type="ECO:0000313" key="1">
    <source>
        <dbReference type="EMBL" id="RVW52821.1"/>
    </source>
</evidence>
<dbReference type="InterPro" id="IPR036691">
    <property type="entry name" value="Endo/exonu/phosph_ase_sf"/>
</dbReference>
<accession>A0A438EYJ3</accession>
<dbReference type="EMBL" id="QGNW01001162">
    <property type="protein sequence ID" value="RVW52821.1"/>
    <property type="molecule type" value="Genomic_DNA"/>
</dbReference>
<organism evidence="1 3">
    <name type="scientific">Vitis vinifera</name>
    <name type="common">Grape</name>
    <dbReference type="NCBI Taxonomy" id="29760"/>
    <lineage>
        <taxon>Eukaryota</taxon>
        <taxon>Viridiplantae</taxon>
        <taxon>Streptophyta</taxon>
        <taxon>Embryophyta</taxon>
        <taxon>Tracheophyta</taxon>
        <taxon>Spermatophyta</taxon>
        <taxon>Magnoliopsida</taxon>
        <taxon>eudicotyledons</taxon>
        <taxon>Gunneridae</taxon>
        <taxon>Pentapetalae</taxon>
        <taxon>rosids</taxon>
        <taxon>Vitales</taxon>
        <taxon>Vitaceae</taxon>
        <taxon>Viteae</taxon>
        <taxon>Vitis</taxon>
    </lineage>
</organism>
<name>A0A438EYJ3_VITVI</name>
<evidence type="ECO:0000313" key="2">
    <source>
        <dbReference type="EMBL" id="RVX18308.1"/>
    </source>
</evidence>
<evidence type="ECO:0000313" key="3">
    <source>
        <dbReference type="Proteomes" id="UP000288805"/>
    </source>
</evidence>
<proteinExistence type="predicted"/>